<dbReference type="OrthoDB" id="367683at2"/>
<dbReference type="GO" id="GO:0009523">
    <property type="term" value="C:photosystem II"/>
    <property type="evidence" value="ECO:0007669"/>
    <property type="project" value="UniProtKB-KW"/>
</dbReference>
<dbReference type="PANTHER" id="PTHR47128">
    <property type="match status" value="1"/>
</dbReference>
<dbReference type="GO" id="GO:0015979">
    <property type="term" value="P:photosynthesis"/>
    <property type="evidence" value="ECO:0007669"/>
    <property type="project" value="UniProtKB-KW"/>
</dbReference>
<name>A0A545SZM9_9RHOB</name>
<evidence type="ECO:0000256" key="2">
    <source>
        <dbReference type="ARBA" id="ARBA00023276"/>
    </source>
</evidence>
<evidence type="ECO:0000259" key="3">
    <source>
        <dbReference type="Pfam" id="PF13460"/>
    </source>
</evidence>
<dbReference type="Gene3D" id="3.40.50.720">
    <property type="entry name" value="NAD(P)-binding Rossmann-like Domain"/>
    <property type="match status" value="1"/>
</dbReference>
<organism evidence="4 5">
    <name type="scientific">Aliiroseovarius halocynthiae</name>
    <dbReference type="NCBI Taxonomy" id="985055"/>
    <lineage>
        <taxon>Bacteria</taxon>
        <taxon>Pseudomonadati</taxon>
        <taxon>Pseudomonadota</taxon>
        <taxon>Alphaproteobacteria</taxon>
        <taxon>Rhodobacterales</taxon>
        <taxon>Paracoccaceae</taxon>
        <taxon>Aliiroseovarius</taxon>
    </lineage>
</organism>
<sequence>MAHVMIAGATGYLGRYLVKAFLARGYHVSALVRPASKADFPDGVRVIYGEATKPETLYGVFDGVELVVSSLGLTRQTDKLSYDDVDYQANLNLLRAAEVANVQKFAYVHVLTRTDARSELVQAKSRFVTALQASSIASLVVRPGGYFVDIAEVFNMARSGRVWMVGDGALKINPIHGADLAKAIADAVEAGEVDIEVGGPEILSMDDVAKLAFATLRTTPKITYIPAWILRVVLRVVKPFAPRHIWGPFELFLAAASSDMVAPPHGQRRLADFFAELAAQPSA</sequence>
<gene>
    <name evidence="4" type="ORF">FIL88_00605</name>
</gene>
<dbReference type="InterPro" id="IPR036291">
    <property type="entry name" value="NAD(P)-bd_dom_sf"/>
</dbReference>
<reference evidence="4 5" key="1">
    <citation type="submission" date="2019-06" db="EMBL/GenBank/DDBJ databases">
        <title>A novel species of marine bacteria.</title>
        <authorList>
            <person name="Wang Y."/>
        </authorList>
    </citation>
    <scope>NUCLEOTIDE SEQUENCE [LARGE SCALE GENOMIC DNA]</scope>
    <source>
        <strain evidence="4 5">MA1-10</strain>
    </source>
</reference>
<evidence type="ECO:0000256" key="1">
    <source>
        <dbReference type="ARBA" id="ARBA00022531"/>
    </source>
</evidence>
<evidence type="ECO:0000313" key="5">
    <source>
        <dbReference type="Proteomes" id="UP000315816"/>
    </source>
</evidence>
<dbReference type="CDD" id="cd05243">
    <property type="entry name" value="SDR_a5"/>
    <property type="match status" value="1"/>
</dbReference>
<dbReference type="InterPro" id="IPR016040">
    <property type="entry name" value="NAD(P)-bd_dom"/>
</dbReference>
<comment type="caution">
    <text evidence="4">The sequence shown here is derived from an EMBL/GenBank/DDBJ whole genome shotgun (WGS) entry which is preliminary data.</text>
</comment>
<protein>
    <submittedName>
        <fullName evidence="4">SDR family oxidoreductase</fullName>
    </submittedName>
</protein>
<dbReference type="EMBL" id="VICH01000001">
    <property type="protein sequence ID" value="TQV70438.1"/>
    <property type="molecule type" value="Genomic_DNA"/>
</dbReference>
<proteinExistence type="predicted"/>
<feature type="domain" description="NAD(P)-binding" evidence="3">
    <location>
        <begin position="8"/>
        <end position="189"/>
    </location>
</feature>
<keyword evidence="2" id="KW-0604">Photosystem II</keyword>
<accession>A0A545SZM9</accession>
<dbReference type="PANTHER" id="PTHR47128:SF2">
    <property type="entry name" value="PROTEIN HIGH CHLOROPHYLL FLUORESCENCE PHENOTYPE 244, CHLOROPLASTIC"/>
    <property type="match status" value="1"/>
</dbReference>
<evidence type="ECO:0000313" key="4">
    <source>
        <dbReference type="EMBL" id="TQV70438.1"/>
    </source>
</evidence>
<keyword evidence="5" id="KW-1185">Reference proteome</keyword>
<dbReference type="Proteomes" id="UP000315816">
    <property type="component" value="Unassembled WGS sequence"/>
</dbReference>
<dbReference type="SUPFAM" id="SSF51735">
    <property type="entry name" value="NAD(P)-binding Rossmann-fold domains"/>
    <property type="match status" value="1"/>
</dbReference>
<dbReference type="RefSeq" id="WP_142851887.1">
    <property type="nucleotide sequence ID" value="NZ_FXWW01000002.1"/>
</dbReference>
<keyword evidence="1" id="KW-0602">Photosynthesis</keyword>
<dbReference type="InterPro" id="IPR044256">
    <property type="entry name" value="HCF244-like"/>
</dbReference>
<dbReference type="AlphaFoldDB" id="A0A545SZM9"/>
<dbReference type="Pfam" id="PF13460">
    <property type="entry name" value="NAD_binding_10"/>
    <property type="match status" value="1"/>
</dbReference>